<reference evidence="9 10" key="1">
    <citation type="journal article" date="2019" name="Sci. Rep.">
        <title>Orb-weaving spider Araneus ventricosus genome elucidates the spidroin gene catalogue.</title>
        <authorList>
            <person name="Kono N."/>
            <person name="Nakamura H."/>
            <person name="Ohtoshi R."/>
            <person name="Moran D.A.P."/>
            <person name="Shinohara A."/>
            <person name="Yoshida Y."/>
            <person name="Fujiwara M."/>
            <person name="Mori M."/>
            <person name="Tomita M."/>
            <person name="Arakawa K."/>
        </authorList>
    </citation>
    <scope>NUCLEOTIDE SEQUENCE [LARGE SCALE GENOMIC DNA]</scope>
</reference>
<evidence type="ECO:0000313" key="6">
    <source>
        <dbReference type="EMBL" id="GBN94278.1"/>
    </source>
</evidence>
<gene>
    <name evidence="9" type="primary">ACES_70</name>
    <name evidence="7" type="synonym">ACES_58</name>
    <name evidence="8" type="synonym">ACES_67</name>
    <name evidence="6" type="synonym">ACES_93</name>
    <name evidence="6" type="ORF">AVEN_10487_1</name>
    <name evidence="8" type="ORF">AVEN_240498_1</name>
    <name evidence="7" type="ORF">AVEN_62116_1</name>
    <name evidence="9" type="ORF">AVEN_79783_1</name>
</gene>
<keyword evidence="2" id="KW-0719">Serine esterase</keyword>
<dbReference type="GO" id="GO:0006581">
    <property type="term" value="P:acetylcholine catabolic process"/>
    <property type="evidence" value="ECO:0007669"/>
    <property type="project" value="TreeGrafter"/>
</dbReference>
<evidence type="ECO:0000256" key="1">
    <source>
        <dbReference type="ARBA" id="ARBA00005964"/>
    </source>
</evidence>
<dbReference type="AlphaFoldDB" id="A0A4Y2T4D1"/>
<proteinExistence type="inferred from homology"/>
<dbReference type="Pfam" id="PF00135">
    <property type="entry name" value="COesterase"/>
    <property type="match status" value="1"/>
</dbReference>
<organism evidence="9 10">
    <name type="scientific">Araneus ventricosus</name>
    <name type="common">Orbweaver spider</name>
    <name type="synonym">Epeira ventricosa</name>
    <dbReference type="NCBI Taxonomy" id="182803"/>
    <lineage>
        <taxon>Eukaryota</taxon>
        <taxon>Metazoa</taxon>
        <taxon>Ecdysozoa</taxon>
        <taxon>Arthropoda</taxon>
        <taxon>Chelicerata</taxon>
        <taxon>Arachnida</taxon>
        <taxon>Araneae</taxon>
        <taxon>Araneomorphae</taxon>
        <taxon>Entelegynae</taxon>
        <taxon>Araneoidea</taxon>
        <taxon>Araneidae</taxon>
        <taxon>Araneus</taxon>
    </lineage>
</organism>
<dbReference type="GO" id="GO:0019695">
    <property type="term" value="P:choline metabolic process"/>
    <property type="evidence" value="ECO:0007669"/>
    <property type="project" value="TreeGrafter"/>
</dbReference>
<dbReference type="InterPro" id="IPR029058">
    <property type="entry name" value="AB_hydrolase_fold"/>
</dbReference>
<dbReference type="Proteomes" id="UP000499080">
    <property type="component" value="Unassembled WGS sequence"/>
</dbReference>
<protein>
    <submittedName>
        <fullName evidence="9">Acetylcholinesterase-1</fullName>
    </submittedName>
</protein>
<sequence length="147" mass="17147">MTTGHPDIFGFYGENQTVLSREQVEDFLKQSFPTFEDQECLVKHYLGKEHADTYQFAIAKSLGDYVLTCPTVYFATVSAQSGANVYYYDFRHKSSFIPWADWVKPTHFDEVQFVFGGPFKYPTLFSVEERTLSKMMIEHWTNFVKYG</sequence>
<evidence type="ECO:0000313" key="7">
    <source>
        <dbReference type="EMBL" id="GBN94280.1"/>
    </source>
</evidence>
<keyword evidence="4" id="KW-0325">Glycoprotein</keyword>
<dbReference type="InterPro" id="IPR002018">
    <property type="entry name" value="CarbesteraseB"/>
</dbReference>
<evidence type="ECO:0000256" key="4">
    <source>
        <dbReference type="ARBA" id="ARBA00023180"/>
    </source>
</evidence>
<dbReference type="PANTHER" id="PTHR43918:SF4">
    <property type="entry name" value="CARBOXYLIC ESTER HYDROLASE"/>
    <property type="match status" value="1"/>
</dbReference>
<name>A0A4Y2T4D1_ARAVE</name>
<feature type="domain" description="Carboxylesterase type B" evidence="5">
    <location>
        <begin position="37"/>
        <end position="147"/>
    </location>
</feature>
<keyword evidence="10" id="KW-1185">Reference proteome</keyword>
<comment type="similarity">
    <text evidence="1">Belongs to the type-B carboxylesterase/lipase family.</text>
</comment>
<keyword evidence="3" id="KW-0378">Hydrolase</keyword>
<accession>A0A4Y2T4D1</accession>
<dbReference type="Gene3D" id="3.40.50.1820">
    <property type="entry name" value="alpha/beta hydrolase"/>
    <property type="match status" value="1"/>
</dbReference>
<dbReference type="EMBL" id="BGPR01025412">
    <property type="protein sequence ID" value="GBN94289.1"/>
    <property type="molecule type" value="Genomic_DNA"/>
</dbReference>
<evidence type="ECO:0000256" key="3">
    <source>
        <dbReference type="ARBA" id="ARBA00022801"/>
    </source>
</evidence>
<dbReference type="GO" id="GO:0005886">
    <property type="term" value="C:plasma membrane"/>
    <property type="evidence" value="ECO:0007669"/>
    <property type="project" value="TreeGrafter"/>
</dbReference>
<dbReference type="EMBL" id="BGPR01025410">
    <property type="protein sequence ID" value="GBN94284.1"/>
    <property type="molecule type" value="Genomic_DNA"/>
</dbReference>
<dbReference type="SUPFAM" id="SSF53474">
    <property type="entry name" value="alpha/beta-Hydrolases"/>
    <property type="match status" value="1"/>
</dbReference>
<dbReference type="PANTHER" id="PTHR43918">
    <property type="entry name" value="ACETYLCHOLINESTERASE"/>
    <property type="match status" value="1"/>
</dbReference>
<dbReference type="EMBL" id="BGPR01025408">
    <property type="protein sequence ID" value="GBN94280.1"/>
    <property type="molecule type" value="Genomic_DNA"/>
</dbReference>
<dbReference type="GO" id="GO:0003990">
    <property type="term" value="F:acetylcholinesterase activity"/>
    <property type="evidence" value="ECO:0007669"/>
    <property type="project" value="TreeGrafter"/>
</dbReference>
<dbReference type="OrthoDB" id="9000293at2759"/>
<evidence type="ECO:0000256" key="2">
    <source>
        <dbReference type="ARBA" id="ARBA00022487"/>
    </source>
</evidence>
<evidence type="ECO:0000313" key="8">
    <source>
        <dbReference type="EMBL" id="GBN94284.1"/>
    </source>
</evidence>
<evidence type="ECO:0000259" key="5">
    <source>
        <dbReference type="Pfam" id="PF00135"/>
    </source>
</evidence>
<evidence type="ECO:0000313" key="9">
    <source>
        <dbReference type="EMBL" id="GBN94289.1"/>
    </source>
</evidence>
<comment type="caution">
    <text evidence="9">The sequence shown here is derived from an EMBL/GenBank/DDBJ whole genome shotgun (WGS) entry which is preliminary data.</text>
</comment>
<dbReference type="EMBL" id="BGPR01025407">
    <property type="protein sequence ID" value="GBN94278.1"/>
    <property type="molecule type" value="Genomic_DNA"/>
</dbReference>
<evidence type="ECO:0000313" key="10">
    <source>
        <dbReference type="Proteomes" id="UP000499080"/>
    </source>
</evidence>
<dbReference type="InterPro" id="IPR050654">
    <property type="entry name" value="AChE-related_enzymes"/>
</dbReference>
<dbReference type="GO" id="GO:0005615">
    <property type="term" value="C:extracellular space"/>
    <property type="evidence" value="ECO:0007669"/>
    <property type="project" value="TreeGrafter"/>
</dbReference>